<dbReference type="CDD" id="cd00099">
    <property type="entry name" value="IgV"/>
    <property type="match status" value="1"/>
</dbReference>
<name>A0ABM4F259_9AVES</name>
<protein>
    <recommendedName>
        <fullName evidence="5">Ig-like domain-containing protein</fullName>
    </recommendedName>
</protein>
<dbReference type="PROSITE" id="PS50835">
    <property type="entry name" value="IG_LIKE"/>
    <property type="match status" value="1"/>
</dbReference>
<dbReference type="RefSeq" id="XP_067159029.1">
    <property type="nucleotide sequence ID" value="XM_067302928.1"/>
</dbReference>
<evidence type="ECO:0000259" key="5">
    <source>
        <dbReference type="PROSITE" id="PS50835"/>
    </source>
</evidence>
<proteinExistence type="predicted"/>
<dbReference type="InterPro" id="IPR007110">
    <property type="entry name" value="Ig-like_dom"/>
</dbReference>
<dbReference type="InterPro" id="IPR003599">
    <property type="entry name" value="Ig_sub"/>
</dbReference>
<organism evidence="6 7">
    <name type="scientific">Apteryx mantelli</name>
    <name type="common">North Island brown kiwi</name>
    <dbReference type="NCBI Taxonomy" id="2696672"/>
    <lineage>
        <taxon>Eukaryota</taxon>
        <taxon>Metazoa</taxon>
        <taxon>Chordata</taxon>
        <taxon>Craniata</taxon>
        <taxon>Vertebrata</taxon>
        <taxon>Euteleostomi</taxon>
        <taxon>Archelosauria</taxon>
        <taxon>Archosauria</taxon>
        <taxon>Dinosauria</taxon>
        <taxon>Saurischia</taxon>
        <taxon>Theropoda</taxon>
        <taxon>Coelurosauria</taxon>
        <taxon>Aves</taxon>
        <taxon>Palaeognathae</taxon>
        <taxon>Apterygiformes</taxon>
        <taxon>Apterygidae</taxon>
        <taxon>Apteryx</taxon>
    </lineage>
</organism>
<evidence type="ECO:0000256" key="3">
    <source>
        <dbReference type="SAM" id="Phobius"/>
    </source>
</evidence>
<dbReference type="Gene3D" id="2.60.40.10">
    <property type="entry name" value="Immunoglobulins"/>
    <property type="match status" value="1"/>
</dbReference>
<dbReference type="Pfam" id="PF07686">
    <property type="entry name" value="V-set"/>
    <property type="match status" value="1"/>
</dbReference>
<dbReference type="Proteomes" id="UP001652627">
    <property type="component" value="Chromosome 10"/>
</dbReference>
<evidence type="ECO:0000256" key="1">
    <source>
        <dbReference type="ARBA" id="ARBA00023157"/>
    </source>
</evidence>
<dbReference type="InterPro" id="IPR036179">
    <property type="entry name" value="Ig-like_dom_sf"/>
</dbReference>
<evidence type="ECO:0000256" key="4">
    <source>
        <dbReference type="SAM" id="SignalP"/>
    </source>
</evidence>
<sequence length="265" mass="28972">MKILLATSFLPMLFLVWPPMSETLYALCSDCGSEEETAEISDLIVYQTSGPISQSEGSNVTVECVFEMPSTHLAARVEWYKQNELVAEGQNNCQTLSPGKNSANLTLTNVRVADTGTYVCVVLIAGRNLTGRGNGTQVTVFTRDPEAPQTDAPGQDTQAGLGLFLYAMLGVAVGVFFSLPALCVVVWQCKTSTKGKLEKREVTEMNQLSTPPLASQTDEVTYADLNFKKEETKPASDVVYAEVKPWQKSREENTSATYAEVNVFR</sequence>
<keyword evidence="1" id="KW-1015">Disulfide bond</keyword>
<dbReference type="SUPFAM" id="SSF48726">
    <property type="entry name" value="Immunoglobulin"/>
    <property type="match status" value="1"/>
</dbReference>
<keyword evidence="3" id="KW-0812">Transmembrane</keyword>
<evidence type="ECO:0000313" key="6">
    <source>
        <dbReference type="Proteomes" id="UP001652627"/>
    </source>
</evidence>
<feature type="signal peptide" evidence="4">
    <location>
        <begin position="1"/>
        <end position="23"/>
    </location>
</feature>
<evidence type="ECO:0000313" key="7">
    <source>
        <dbReference type="RefSeq" id="XP_067159029.1"/>
    </source>
</evidence>
<feature type="chain" id="PRO_5047320043" description="Ig-like domain-containing protein" evidence="4">
    <location>
        <begin position="24"/>
        <end position="265"/>
    </location>
</feature>
<gene>
    <name evidence="7" type="primary">LOC136992891</name>
</gene>
<feature type="domain" description="Ig-like" evidence="5">
    <location>
        <begin position="18"/>
        <end position="130"/>
    </location>
</feature>
<keyword evidence="2" id="KW-0325">Glycoprotein</keyword>
<dbReference type="SMART" id="SM00409">
    <property type="entry name" value="IG"/>
    <property type="match status" value="1"/>
</dbReference>
<keyword evidence="6" id="KW-1185">Reference proteome</keyword>
<dbReference type="PANTHER" id="PTHR19971">
    <property type="entry name" value="SIGNAL-REGULATORY PROTEIN BETA"/>
    <property type="match status" value="1"/>
</dbReference>
<reference evidence="7" key="1">
    <citation type="submission" date="2025-08" db="UniProtKB">
        <authorList>
            <consortium name="RefSeq"/>
        </authorList>
    </citation>
    <scope>IDENTIFICATION</scope>
    <source>
        <tissue evidence="7">Blood</tissue>
    </source>
</reference>
<accession>A0ABM4F259</accession>
<keyword evidence="3" id="KW-1133">Transmembrane helix</keyword>
<dbReference type="InterPro" id="IPR013783">
    <property type="entry name" value="Ig-like_fold"/>
</dbReference>
<dbReference type="InterPro" id="IPR051755">
    <property type="entry name" value="Ig-like_CS_Receptor"/>
</dbReference>
<dbReference type="GeneID" id="136992891"/>
<evidence type="ECO:0000256" key="2">
    <source>
        <dbReference type="ARBA" id="ARBA00023180"/>
    </source>
</evidence>
<keyword evidence="4" id="KW-0732">Signal</keyword>
<dbReference type="InterPro" id="IPR013106">
    <property type="entry name" value="Ig_V-set"/>
</dbReference>
<keyword evidence="3" id="KW-0472">Membrane</keyword>
<feature type="transmembrane region" description="Helical" evidence="3">
    <location>
        <begin position="163"/>
        <end position="187"/>
    </location>
</feature>